<dbReference type="EMBL" id="BOOR01000060">
    <property type="protein sequence ID" value="GII58092.1"/>
    <property type="molecule type" value="Genomic_DNA"/>
</dbReference>
<dbReference type="RefSeq" id="WP_203948201.1">
    <property type="nucleotide sequence ID" value="NZ_BOOR01000060.1"/>
</dbReference>
<dbReference type="PANTHER" id="PTHR43798">
    <property type="entry name" value="MONOACYLGLYCEROL LIPASE"/>
    <property type="match status" value="1"/>
</dbReference>
<dbReference type="GO" id="GO:0003824">
    <property type="term" value="F:catalytic activity"/>
    <property type="evidence" value="ECO:0007669"/>
    <property type="project" value="UniProtKB-ARBA"/>
</dbReference>
<evidence type="ECO:0000313" key="3">
    <source>
        <dbReference type="Proteomes" id="UP000605992"/>
    </source>
</evidence>
<feature type="domain" description="AB hydrolase-1" evidence="1">
    <location>
        <begin position="58"/>
        <end position="283"/>
    </location>
</feature>
<gene>
    <name evidence="2" type="ORF">Pth03_64810</name>
</gene>
<sequence length="307" mass="33767">MTRTAVGHFVNEQARERFLQAYDDAMGLWPGARDEHDIETRFGTVHVHRSGAERGEPIVLLHGHGANSSNWYPQIEALGEQHPLYAVDTIDDPGRSVQRVVVKDSQDNAAWLNDVLAGLGLDRVHLVGLSYGGWLTLNQAVYRPERLASITLLDPGGLEKVPARFLLGTIAGLFAMLAPRRMRPWFARVLANHALIAPARLMAPIMLSTRTFRPSHRPSARPFTDDELRSVNVPALVLLAERSVLLRAGKVLPRVRELIPGVCAEIVPGIGHGLPLEAPDLVNSRVLRFISCSAQSEAYSRCSSHDG</sequence>
<accession>A0A8J3XZL5</accession>
<dbReference type="Proteomes" id="UP000605992">
    <property type="component" value="Unassembled WGS sequence"/>
</dbReference>
<dbReference type="InterPro" id="IPR000073">
    <property type="entry name" value="AB_hydrolase_1"/>
</dbReference>
<comment type="caution">
    <text evidence="2">The sequence shown here is derived from an EMBL/GenBank/DDBJ whole genome shotgun (WGS) entry which is preliminary data.</text>
</comment>
<dbReference type="Pfam" id="PF12697">
    <property type="entry name" value="Abhydrolase_6"/>
    <property type="match status" value="1"/>
</dbReference>
<dbReference type="Gene3D" id="3.40.50.1820">
    <property type="entry name" value="alpha/beta hydrolase"/>
    <property type="match status" value="1"/>
</dbReference>
<evidence type="ECO:0000259" key="1">
    <source>
        <dbReference type="Pfam" id="PF12697"/>
    </source>
</evidence>
<dbReference type="AlphaFoldDB" id="A0A8J3XZL5"/>
<organism evidence="2 3">
    <name type="scientific">Planotetraspora thailandica</name>
    <dbReference type="NCBI Taxonomy" id="487172"/>
    <lineage>
        <taxon>Bacteria</taxon>
        <taxon>Bacillati</taxon>
        <taxon>Actinomycetota</taxon>
        <taxon>Actinomycetes</taxon>
        <taxon>Streptosporangiales</taxon>
        <taxon>Streptosporangiaceae</taxon>
        <taxon>Planotetraspora</taxon>
    </lineage>
</organism>
<name>A0A8J3XZL5_9ACTN</name>
<dbReference type="InterPro" id="IPR029058">
    <property type="entry name" value="AB_hydrolase_fold"/>
</dbReference>
<dbReference type="GO" id="GO:0016020">
    <property type="term" value="C:membrane"/>
    <property type="evidence" value="ECO:0007669"/>
    <property type="project" value="TreeGrafter"/>
</dbReference>
<reference evidence="2" key="1">
    <citation type="submission" date="2021-01" db="EMBL/GenBank/DDBJ databases">
        <title>Whole genome shotgun sequence of Planotetraspora thailandica NBRC 104271.</title>
        <authorList>
            <person name="Komaki H."/>
            <person name="Tamura T."/>
        </authorList>
    </citation>
    <scope>NUCLEOTIDE SEQUENCE</scope>
    <source>
        <strain evidence="2">NBRC 104271</strain>
    </source>
</reference>
<keyword evidence="3" id="KW-1185">Reference proteome</keyword>
<dbReference type="SUPFAM" id="SSF53474">
    <property type="entry name" value="alpha/beta-Hydrolases"/>
    <property type="match status" value="1"/>
</dbReference>
<evidence type="ECO:0000313" key="2">
    <source>
        <dbReference type="EMBL" id="GII58092.1"/>
    </source>
</evidence>
<dbReference type="PANTHER" id="PTHR43798:SF33">
    <property type="entry name" value="HYDROLASE, PUTATIVE (AFU_ORTHOLOGUE AFUA_2G14860)-RELATED"/>
    <property type="match status" value="1"/>
</dbReference>
<proteinExistence type="predicted"/>
<dbReference type="InterPro" id="IPR050266">
    <property type="entry name" value="AB_hydrolase_sf"/>
</dbReference>
<protein>
    <submittedName>
        <fullName evidence="2">Carboxylesterase</fullName>
    </submittedName>
</protein>